<comment type="caution">
    <text evidence="2">The sequence shown here is derived from an EMBL/GenBank/DDBJ whole genome shotgun (WGS) entry which is preliminary data.</text>
</comment>
<gene>
    <name evidence="2" type="ORF">GGR04_000393</name>
</gene>
<sequence length="49" mass="5484">MREAMKRRVRERMSREASLDDPRLDDGEQAAFGEAGRPGIADPPILTKS</sequence>
<feature type="compositionally biased region" description="Basic and acidic residues" evidence="1">
    <location>
        <begin position="1"/>
        <end position="26"/>
    </location>
</feature>
<protein>
    <submittedName>
        <fullName evidence="2">Uncharacterized protein</fullName>
    </submittedName>
</protein>
<reference evidence="2 3" key="1">
    <citation type="submission" date="2020-08" db="EMBL/GenBank/DDBJ databases">
        <title>Genomic Encyclopedia of Type Strains, Phase IV (KMG-IV): sequencing the most valuable type-strain genomes for metagenomic binning, comparative biology and taxonomic classification.</title>
        <authorList>
            <person name="Goeker M."/>
        </authorList>
    </citation>
    <scope>NUCLEOTIDE SEQUENCE [LARGE SCALE GENOMIC DNA]</scope>
    <source>
        <strain evidence="2 3">DSM 102238</strain>
    </source>
</reference>
<evidence type="ECO:0000313" key="2">
    <source>
        <dbReference type="EMBL" id="MBB3996572.1"/>
    </source>
</evidence>
<accession>A0A7W6H2X7</accession>
<evidence type="ECO:0000256" key="1">
    <source>
        <dbReference type="SAM" id="MobiDB-lite"/>
    </source>
</evidence>
<dbReference type="RefSeq" id="WP_183197309.1">
    <property type="nucleotide sequence ID" value="NZ_JACIEK010000001.1"/>
</dbReference>
<proteinExistence type="predicted"/>
<name>A0A7W6H2X7_9HYPH</name>
<dbReference type="AlphaFoldDB" id="A0A7W6H2X7"/>
<dbReference type="EMBL" id="JACIEK010000001">
    <property type="protein sequence ID" value="MBB3996572.1"/>
    <property type="molecule type" value="Genomic_DNA"/>
</dbReference>
<evidence type="ECO:0000313" key="3">
    <source>
        <dbReference type="Proteomes" id="UP000542776"/>
    </source>
</evidence>
<dbReference type="Proteomes" id="UP000542776">
    <property type="component" value="Unassembled WGS sequence"/>
</dbReference>
<feature type="region of interest" description="Disordered" evidence="1">
    <location>
        <begin position="1"/>
        <end position="49"/>
    </location>
</feature>
<keyword evidence="3" id="KW-1185">Reference proteome</keyword>
<organism evidence="2 3">
    <name type="scientific">Aureimonas pseudogalii</name>
    <dbReference type="NCBI Taxonomy" id="1744844"/>
    <lineage>
        <taxon>Bacteria</taxon>
        <taxon>Pseudomonadati</taxon>
        <taxon>Pseudomonadota</taxon>
        <taxon>Alphaproteobacteria</taxon>
        <taxon>Hyphomicrobiales</taxon>
        <taxon>Aurantimonadaceae</taxon>
        <taxon>Aureimonas</taxon>
    </lineage>
</organism>